<dbReference type="Gene3D" id="4.10.240.10">
    <property type="entry name" value="Zn(2)-C6 fungal-type DNA-binding domain"/>
    <property type="match status" value="1"/>
</dbReference>
<dbReference type="PROSITE" id="PS00463">
    <property type="entry name" value="ZN2_CY6_FUNGAL_1"/>
    <property type="match status" value="1"/>
</dbReference>
<evidence type="ECO:0000313" key="6">
    <source>
        <dbReference type="Proteomes" id="UP000292447"/>
    </source>
</evidence>
<evidence type="ECO:0000256" key="2">
    <source>
        <dbReference type="ARBA" id="ARBA00023242"/>
    </source>
</evidence>
<comment type="subcellular location">
    <subcellularLocation>
        <location evidence="1">Nucleus</location>
    </subcellularLocation>
</comment>
<evidence type="ECO:0000259" key="4">
    <source>
        <dbReference type="PROSITE" id="PS50048"/>
    </source>
</evidence>
<dbReference type="GO" id="GO:0005634">
    <property type="term" value="C:nucleus"/>
    <property type="evidence" value="ECO:0007669"/>
    <property type="project" value="UniProtKB-SubCell"/>
</dbReference>
<proteinExistence type="predicted"/>
<sequence length="753" mass="85089">MHDTIRAIGGGGASGPHKAIPSLRMSRRTKDSVAHHGARCAMRRTHRAKVPATKASMEASPNRPAIRKRKYSRRGCQECKRRKIKCDEVHPACGNCVRVEIACVFPDPNSGNRPRQRRRPKSPREDARPHGMVQDAPFSPPSANNIDMLLFENVFDDANTLVHGLADFETHVAPAMGALSPLASERLGDLKPFHLQIILNELPKKNVFFEENELERYLEDSDAGTNPMLAQMWDVFSSNMGGGVTPDTRQFLSNPQLVQTVVDTYRLSPVEQSYLKDMVFGQACLYFFPFISNRGNNEVIHVLLEYLMVLKYMVYAMMALSALCLYTITKEQEHETNQKKYTRVCMRLIVRAFTDLKNNESLLWHIEGLILTVLLLTMLFSDMSCSDTSLTPVSWVAHLNSARSLLVKYKNLKAQGAVHRPDSLGIVIAKLLFFCYDWNTNMCLPVDAIRLDQLDDLWAITGQFDAMVEDPDHIDALQKLGLMIPATRLNLAFNTFNALTPGVMKIIYEILDTICHLNKGFAAGKPRQASPEAITNIMALISRALKENVVPGVSSSNFIISLENPAHPDCVDVLSRIILPDCAYGIDRDGPLQIHYSWCDVVVKLHVYFLYLKILTSRGLLHLPRSHPLIKSLIEEIMGLMFFVKQKSAVDFNNASVFLASENYYLSKSLFDHRAIMVQFPFRLCIELTDSEADFEKLELFFEGLVRLGCGNCVAAAEKVRENKILSKKRLLKRPRPLDNTDMDYLTQIFDIY</sequence>
<dbReference type="GO" id="GO:0000976">
    <property type="term" value="F:transcription cis-regulatory region binding"/>
    <property type="evidence" value="ECO:0007669"/>
    <property type="project" value="TreeGrafter"/>
</dbReference>
<dbReference type="STRING" id="2163413.A0A4P6XDZ5"/>
<dbReference type="InterPro" id="IPR036864">
    <property type="entry name" value="Zn2-C6_fun-type_DNA-bd_sf"/>
</dbReference>
<gene>
    <name evidence="5" type="primary">MPUL0A03220</name>
    <name evidence="5" type="ORF">METSCH_A03220</name>
</gene>
<feature type="region of interest" description="Disordered" evidence="3">
    <location>
        <begin position="107"/>
        <end position="140"/>
    </location>
</feature>
<dbReference type="InterPro" id="IPR001138">
    <property type="entry name" value="Zn2Cys6_DnaBD"/>
</dbReference>
<dbReference type="PANTHER" id="PTHR37534">
    <property type="entry name" value="TRANSCRIPTIONAL ACTIVATOR PROTEIN UGA3"/>
    <property type="match status" value="1"/>
</dbReference>
<feature type="region of interest" description="Disordered" evidence="3">
    <location>
        <begin position="1"/>
        <end position="21"/>
    </location>
</feature>
<dbReference type="CDD" id="cd00067">
    <property type="entry name" value="GAL4"/>
    <property type="match status" value="1"/>
</dbReference>
<dbReference type="SMART" id="SM00066">
    <property type="entry name" value="GAL4"/>
    <property type="match status" value="1"/>
</dbReference>
<dbReference type="Proteomes" id="UP000292447">
    <property type="component" value="Chromosome I"/>
</dbReference>
<dbReference type="PANTHER" id="PTHR37534:SF49">
    <property type="entry name" value="LYSINE BIOSYNTHESIS REGULATORY PROTEIN LYS14"/>
    <property type="match status" value="1"/>
</dbReference>
<keyword evidence="6" id="KW-1185">Reference proteome</keyword>
<dbReference type="InterPro" id="IPR021858">
    <property type="entry name" value="Fun_TF"/>
</dbReference>
<dbReference type="Pfam" id="PF11951">
    <property type="entry name" value="Fungal_trans_2"/>
    <property type="match status" value="1"/>
</dbReference>
<dbReference type="Pfam" id="PF00172">
    <property type="entry name" value="Zn_clus"/>
    <property type="match status" value="1"/>
</dbReference>
<keyword evidence="2" id="KW-0539">Nucleus</keyword>
<organism evidence="5 6">
    <name type="scientific">Metschnikowia aff. pulcherrima</name>
    <dbReference type="NCBI Taxonomy" id="2163413"/>
    <lineage>
        <taxon>Eukaryota</taxon>
        <taxon>Fungi</taxon>
        <taxon>Dikarya</taxon>
        <taxon>Ascomycota</taxon>
        <taxon>Saccharomycotina</taxon>
        <taxon>Pichiomycetes</taxon>
        <taxon>Metschnikowiaceae</taxon>
        <taxon>Metschnikowia</taxon>
    </lineage>
</organism>
<protein>
    <submittedName>
        <fullName evidence="5">Zn(2)-Cys(6) binuclear cluster domain-containing protein</fullName>
    </submittedName>
</protein>
<feature type="region of interest" description="Disordered" evidence="3">
    <location>
        <begin position="44"/>
        <end position="69"/>
    </location>
</feature>
<accession>A0A4P6XDZ5</accession>
<dbReference type="GO" id="GO:0000981">
    <property type="term" value="F:DNA-binding transcription factor activity, RNA polymerase II-specific"/>
    <property type="evidence" value="ECO:0007669"/>
    <property type="project" value="InterPro"/>
</dbReference>
<reference evidence="6" key="1">
    <citation type="submission" date="2019-03" db="EMBL/GenBank/DDBJ databases">
        <title>Snf2 controls pulcherriminic acid biosynthesis and connects pigmentation and antifungal activity of the yeast Metschnikowia pulcherrima.</title>
        <authorList>
            <person name="Gore-Lloyd D."/>
            <person name="Sumann I."/>
            <person name="Brachmann A.O."/>
            <person name="Schneeberger K."/>
            <person name="Ortiz-Merino R.A."/>
            <person name="Moreno-Beltran M."/>
            <person name="Schlaefli M."/>
            <person name="Kirner P."/>
            <person name="Santos Kron A."/>
            <person name="Wolfe K.H."/>
            <person name="Piel J."/>
            <person name="Ahrens C.H."/>
            <person name="Henk D."/>
            <person name="Freimoser F.M."/>
        </authorList>
    </citation>
    <scope>NUCLEOTIDE SEQUENCE [LARGE SCALE GENOMIC DNA]</scope>
    <source>
        <strain evidence="6">APC 1.2</strain>
    </source>
</reference>
<evidence type="ECO:0000313" key="5">
    <source>
        <dbReference type="EMBL" id="QBM85697.1"/>
    </source>
</evidence>
<dbReference type="SUPFAM" id="SSF57701">
    <property type="entry name" value="Zn2/Cys6 DNA-binding domain"/>
    <property type="match status" value="1"/>
</dbReference>
<feature type="domain" description="Zn(2)-C6 fungal-type" evidence="4">
    <location>
        <begin position="75"/>
        <end position="105"/>
    </location>
</feature>
<name>A0A4P6XDZ5_9ASCO</name>
<evidence type="ECO:0000256" key="1">
    <source>
        <dbReference type="ARBA" id="ARBA00004123"/>
    </source>
</evidence>
<dbReference type="GO" id="GO:0008270">
    <property type="term" value="F:zinc ion binding"/>
    <property type="evidence" value="ECO:0007669"/>
    <property type="project" value="InterPro"/>
</dbReference>
<dbReference type="GO" id="GO:0045944">
    <property type="term" value="P:positive regulation of transcription by RNA polymerase II"/>
    <property type="evidence" value="ECO:0007669"/>
    <property type="project" value="TreeGrafter"/>
</dbReference>
<dbReference type="PROSITE" id="PS50048">
    <property type="entry name" value="ZN2_CY6_FUNGAL_2"/>
    <property type="match status" value="1"/>
</dbReference>
<dbReference type="AlphaFoldDB" id="A0A4P6XDZ5"/>
<evidence type="ECO:0000256" key="3">
    <source>
        <dbReference type="SAM" id="MobiDB-lite"/>
    </source>
</evidence>
<dbReference type="EMBL" id="CP034456">
    <property type="protein sequence ID" value="QBM85697.1"/>
    <property type="molecule type" value="Genomic_DNA"/>
</dbReference>